<proteinExistence type="predicted"/>
<protein>
    <submittedName>
        <fullName evidence="1">Uncharacterized protein</fullName>
    </submittedName>
</protein>
<evidence type="ECO:0000313" key="1">
    <source>
        <dbReference type="EMBL" id="RRT84924.1"/>
    </source>
</evidence>
<gene>
    <name evidence="1" type="ORF">B296_00008341</name>
</gene>
<dbReference type="EMBL" id="AMZH03000209">
    <property type="protein sequence ID" value="RRT84924.1"/>
    <property type="molecule type" value="Genomic_DNA"/>
</dbReference>
<sequence length="87" mass="9648">MLPPSPLRRRRLPLPIGNPLPRGGRCCLCGRHRAHGQHLYGCHSCGHSYELPPLQATVPARLWQPLLQASRGQLPLAGNLYRRLAAT</sequence>
<evidence type="ECO:0000313" key="2">
    <source>
        <dbReference type="Proteomes" id="UP000287651"/>
    </source>
</evidence>
<reference evidence="1 2" key="1">
    <citation type="journal article" date="2014" name="Agronomy (Basel)">
        <title>A Draft Genome Sequence for Ensete ventricosum, the Drought-Tolerant Tree Against Hunger.</title>
        <authorList>
            <person name="Harrison J."/>
            <person name="Moore K.A."/>
            <person name="Paszkiewicz K."/>
            <person name="Jones T."/>
            <person name="Grant M."/>
            <person name="Ambacheew D."/>
            <person name="Muzemil S."/>
            <person name="Studholme D.J."/>
        </authorList>
    </citation>
    <scope>NUCLEOTIDE SEQUENCE [LARGE SCALE GENOMIC DNA]</scope>
</reference>
<dbReference type="Proteomes" id="UP000287651">
    <property type="component" value="Unassembled WGS sequence"/>
</dbReference>
<organism evidence="1 2">
    <name type="scientific">Ensete ventricosum</name>
    <name type="common">Abyssinian banana</name>
    <name type="synonym">Musa ensete</name>
    <dbReference type="NCBI Taxonomy" id="4639"/>
    <lineage>
        <taxon>Eukaryota</taxon>
        <taxon>Viridiplantae</taxon>
        <taxon>Streptophyta</taxon>
        <taxon>Embryophyta</taxon>
        <taxon>Tracheophyta</taxon>
        <taxon>Spermatophyta</taxon>
        <taxon>Magnoliopsida</taxon>
        <taxon>Liliopsida</taxon>
        <taxon>Zingiberales</taxon>
        <taxon>Musaceae</taxon>
        <taxon>Ensete</taxon>
    </lineage>
</organism>
<name>A0A427B8Z5_ENSVE</name>
<comment type="caution">
    <text evidence="1">The sequence shown here is derived from an EMBL/GenBank/DDBJ whole genome shotgun (WGS) entry which is preliminary data.</text>
</comment>
<accession>A0A427B8Z5</accession>
<dbReference type="AlphaFoldDB" id="A0A427B8Z5"/>